<name>A0ACB9SQY2_HOLOL</name>
<dbReference type="Proteomes" id="UP001056778">
    <property type="component" value="Chromosome 7"/>
</dbReference>
<protein>
    <submittedName>
        <fullName evidence="1">Tryptase-related</fullName>
    </submittedName>
</protein>
<accession>A0ACB9SQY2</accession>
<evidence type="ECO:0000313" key="1">
    <source>
        <dbReference type="EMBL" id="KAI4457601.1"/>
    </source>
</evidence>
<dbReference type="EMBL" id="CM043021">
    <property type="protein sequence ID" value="KAI4457601.1"/>
    <property type="molecule type" value="Genomic_DNA"/>
</dbReference>
<reference evidence="1" key="1">
    <citation type="submission" date="2022-04" db="EMBL/GenBank/DDBJ databases">
        <title>Chromosome-scale genome assembly of Holotrichia oblita Faldermann.</title>
        <authorList>
            <person name="Rongchong L."/>
        </authorList>
    </citation>
    <scope>NUCLEOTIDE SEQUENCE</scope>
    <source>
        <strain evidence="1">81SQS9</strain>
    </source>
</reference>
<evidence type="ECO:0000313" key="2">
    <source>
        <dbReference type="Proteomes" id="UP001056778"/>
    </source>
</evidence>
<organism evidence="1 2">
    <name type="scientific">Holotrichia oblita</name>
    <name type="common">Chafer beetle</name>
    <dbReference type="NCBI Taxonomy" id="644536"/>
    <lineage>
        <taxon>Eukaryota</taxon>
        <taxon>Metazoa</taxon>
        <taxon>Ecdysozoa</taxon>
        <taxon>Arthropoda</taxon>
        <taxon>Hexapoda</taxon>
        <taxon>Insecta</taxon>
        <taxon>Pterygota</taxon>
        <taxon>Neoptera</taxon>
        <taxon>Endopterygota</taxon>
        <taxon>Coleoptera</taxon>
        <taxon>Polyphaga</taxon>
        <taxon>Scarabaeiformia</taxon>
        <taxon>Scarabaeidae</taxon>
        <taxon>Melolonthinae</taxon>
        <taxon>Holotrichia</taxon>
    </lineage>
</organism>
<comment type="caution">
    <text evidence="1">The sequence shown here is derived from an EMBL/GenBank/DDBJ whole genome shotgun (WGS) entry which is preliminary data.</text>
</comment>
<sequence length="260" mass="29353">MPVSKCFILQILVTVLWVMDINTVEHCGRTTKGAIPIQRIVGGYDVKTYKYPWFVALKRMDIVHCGGTLIAESFFVTAAHCFNKFLKAVEFGHMKLEDVYTPVLGAYNVCRHEPTQREFKMKAVYLHENYQTENHYYDIALVKLDKPAIGFEKCCLPTKAISEAERPKEEVVAGFGDLEWQTIVVTCTMHEAKLLTYSDEVCRNMLKMQHSEEKGLKKAYCAGYLPGGIDACQGDSGGPLLEIESSDRYTLVGKYISLVV</sequence>
<keyword evidence="2" id="KW-1185">Reference proteome</keyword>
<gene>
    <name evidence="1" type="ORF">MML48_7g00004943</name>
</gene>
<proteinExistence type="predicted"/>